<comment type="subcellular location">
    <subcellularLocation>
        <location evidence="2 13">Golgi apparatus membrane</location>
        <topology evidence="2 13">Single-pass type II membrane protein</topology>
    </subcellularLocation>
</comment>
<evidence type="ECO:0000313" key="17">
    <source>
        <dbReference type="Proteomes" id="UP000653305"/>
    </source>
</evidence>
<dbReference type="GO" id="GO:0008378">
    <property type="term" value="F:galactosyltransferase activity"/>
    <property type="evidence" value="ECO:0007669"/>
    <property type="project" value="TreeGrafter"/>
</dbReference>
<dbReference type="GO" id="GO:0000139">
    <property type="term" value="C:Golgi membrane"/>
    <property type="evidence" value="ECO:0007669"/>
    <property type="project" value="UniProtKB-SubCell"/>
</dbReference>
<comment type="pathway">
    <text evidence="3">Protein modification; protein glycosylation.</text>
</comment>
<dbReference type="Pfam" id="PF13334">
    <property type="entry name" value="DUF4094"/>
    <property type="match status" value="1"/>
</dbReference>
<name>A0A830DAP9_9LAMI</name>
<keyword evidence="5 13" id="KW-0328">Glycosyltransferase</keyword>
<feature type="coiled-coil region" evidence="14">
    <location>
        <begin position="82"/>
        <end position="109"/>
    </location>
</feature>
<comment type="similarity">
    <text evidence="4 13">Belongs to the glycosyltransferase 31 family.</text>
</comment>
<evidence type="ECO:0000256" key="5">
    <source>
        <dbReference type="ARBA" id="ARBA00022676"/>
    </source>
</evidence>
<keyword evidence="9 13" id="KW-1133">Transmembrane helix</keyword>
<evidence type="ECO:0000256" key="9">
    <source>
        <dbReference type="ARBA" id="ARBA00022989"/>
    </source>
</evidence>
<organism evidence="16 17">
    <name type="scientific">Phtheirospermum japonicum</name>
    <dbReference type="NCBI Taxonomy" id="374723"/>
    <lineage>
        <taxon>Eukaryota</taxon>
        <taxon>Viridiplantae</taxon>
        <taxon>Streptophyta</taxon>
        <taxon>Embryophyta</taxon>
        <taxon>Tracheophyta</taxon>
        <taxon>Spermatophyta</taxon>
        <taxon>Magnoliopsida</taxon>
        <taxon>eudicotyledons</taxon>
        <taxon>Gunneridae</taxon>
        <taxon>Pentapetalae</taxon>
        <taxon>asterids</taxon>
        <taxon>lamiids</taxon>
        <taxon>Lamiales</taxon>
        <taxon>Orobanchaceae</taxon>
        <taxon>Orobanchaceae incertae sedis</taxon>
        <taxon>Phtheirospermum</taxon>
    </lineage>
</organism>
<keyword evidence="8 13" id="KW-0735">Signal-anchor</keyword>
<evidence type="ECO:0000256" key="8">
    <source>
        <dbReference type="ARBA" id="ARBA00022968"/>
    </source>
</evidence>
<dbReference type="FunFam" id="3.90.550.50:FF:000002">
    <property type="entry name" value="Hexosyltransferase"/>
    <property type="match status" value="1"/>
</dbReference>
<evidence type="ECO:0000256" key="2">
    <source>
        <dbReference type="ARBA" id="ARBA00004323"/>
    </source>
</evidence>
<dbReference type="Gene3D" id="3.90.550.50">
    <property type="match status" value="1"/>
</dbReference>
<feature type="domain" description="DUF4094" evidence="15">
    <location>
        <begin position="16"/>
        <end position="108"/>
    </location>
</feature>
<evidence type="ECO:0000256" key="12">
    <source>
        <dbReference type="ARBA" id="ARBA00023211"/>
    </source>
</evidence>
<dbReference type="AlphaFoldDB" id="A0A830DAP9"/>
<evidence type="ECO:0000313" key="16">
    <source>
        <dbReference type="EMBL" id="GFQ08887.1"/>
    </source>
</evidence>
<dbReference type="OrthoDB" id="1158011at2759"/>
<sequence>MKNRGGEQVSRSVVPQKWTIFLCLASFSAGLFFTNRIWITPEEKSFTRTTGVEAEKLKLISEGCDPKFNSVKRVPMKILQDVTKTQNAIQTLDNTITNLETELAAAKAAHDSILSGSPTSETVESAGKRKYFMVIGVNTAFSSRKRRDSVRATWLPQGEKRRKLEAEKGIIVRFVIGHSVTLGGILDRAIEAEDKKHGDIMRLDHVEGYLELSAKTKTYFATAVSLWDAEYYVKVDDDVHVNIATLGETLARHRKKPRVYIGCMKSGPVLSQRGVRYHEPEFWKFGDPGNKYFRHATGQLYAISKDLASYISVNQHVLHKYANEDVSLGSWFIGLDVRHIDDRRLCCGTPPDCEWKAQAGNACVASFDWSCSGICRSVDRINEVHRRCGEGEDAVWKATF</sequence>
<evidence type="ECO:0000256" key="6">
    <source>
        <dbReference type="ARBA" id="ARBA00022679"/>
    </source>
</evidence>
<keyword evidence="6 16" id="KW-0808">Transferase</keyword>
<dbReference type="InterPro" id="IPR025298">
    <property type="entry name" value="DUF4094"/>
</dbReference>
<keyword evidence="14" id="KW-0175">Coiled coil</keyword>
<dbReference type="Pfam" id="PF01762">
    <property type="entry name" value="Galactosyl_T"/>
    <property type="match status" value="1"/>
</dbReference>
<keyword evidence="11 13" id="KW-0472">Membrane</keyword>
<evidence type="ECO:0000256" key="13">
    <source>
        <dbReference type="RuleBase" id="RU363063"/>
    </source>
</evidence>
<gene>
    <name evidence="16" type="ORF">PHJA_003032800</name>
</gene>
<keyword evidence="10 13" id="KW-0333">Golgi apparatus</keyword>
<evidence type="ECO:0000256" key="14">
    <source>
        <dbReference type="SAM" id="Coils"/>
    </source>
</evidence>
<proteinExistence type="inferred from homology"/>
<keyword evidence="12 13" id="KW-0464">Manganese</keyword>
<dbReference type="PANTHER" id="PTHR11214">
    <property type="entry name" value="BETA-1,3-N-ACETYLGLUCOSAMINYLTRANSFERASE"/>
    <property type="match status" value="1"/>
</dbReference>
<evidence type="ECO:0000256" key="7">
    <source>
        <dbReference type="ARBA" id="ARBA00022692"/>
    </source>
</evidence>
<evidence type="ECO:0000256" key="3">
    <source>
        <dbReference type="ARBA" id="ARBA00004922"/>
    </source>
</evidence>
<evidence type="ECO:0000256" key="1">
    <source>
        <dbReference type="ARBA" id="ARBA00001936"/>
    </source>
</evidence>
<reference evidence="16" key="1">
    <citation type="submission" date="2020-07" db="EMBL/GenBank/DDBJ databases">
        <title>Ethylene signaling mediates host invasion by parasitic plants.</title>
        <authorList>
            <person name="Yoshida S."/>
        </authorList>
    </citation>
    <scope>NUCLEOTIDE SEQUENCE</scope>
    <source>
        <strain evidence="16">Okayama</strain>
    </source>
</reference>
<dbReference type="EMBL" id="BMAC01010446">
    <property type="protein sequence ID" value="GFQ08887.1"/>
    <property type="molecule type" value="Genomic_DNA"/>
</dbReference>
<accession>A0A830DAP9</accession>
<evidence type="ECO:0000256" key="10">
    <source>
        <dbReference type="ARBA" id="ARBA00023034"/>
    </source>
</evidence>
<evidence type="ECO:0000259" key="15">
    <source>
        <dbReference type="Pfam" id="PF13334"/>
    </source>
</evidence>
<dbReference type="EC" id="2.4.1.-" evidence="13"/>
<comment type="caution">
    <text evidence="16">The sequence shown here is derived from an EMBL/GenBank/DDBJ whole genome shotgun (WGS) entry which is preliminary data.</text>
</comment>
<protein>
    <recommendedName>
        <fullName evidence="13">Hexosyltransferase</fullName>
        <ecNumber evidence="13">2.4.1.-</ecNumber>
    </recommendedName>
</protein>
<dbReference type="Proteomes" id="UP000653305">
    <property type="component" value="Unassembled WGS sequence"/>
</dbReference>
<dbReference type="UniPathway" id="UPA00378"/>
<dbReference type="InterPro" id="IPR002659">
    <property type="entry name" value="Glyco_trans_31"/>
</dbReference>
<evidence type="ECO:0000256" key="4">
    <source>
        <dbReference type="ARBA" id="ARBA00008661"/>
    </source>
</evidence>
<comment type="cofactor">
    <cofactor evidence="1 13">
        <name>Mn(2+)</name>
        <dbReference type="ChEBI" id="CHEBI:29035"/>
    </cofactor>
</comment>
<dbReference type="PANTHER" id="PTHR11214:SF367">
    <property type="entry name" value="BETA-1,3-GALACTOSYLTRANSFERASE 2-RELATED"/>
    <property type="match status" value="1"/>
</dbReference>
<keyword evidence="17" id="KW-1185">Reference proteome</keyword>
<keyword evidence="7 13" id="KW-0812">Transmembrane</keyword>
<evidence type="ECO:0000256" key="11">
    <source>
        <dbReference type="ARBA" id="ARBA00023136"/>
    </source>
</evidence>
<feature type="transmembrane region" description="Helical" evidence="13">
    <location>
        <begin position="20"/>
        <end position="39"/>
    </location>
</feature>